<dbReference type="AlphaFoldDB" id="A0A9P4JFZ5"/>
<organism evidence="1 2">
    <name type="scientific">Delitschia confertaspora ATCC 74209</name>
    <dbReference type="NCBI Taxonomy" id="1513339"/>
    <lineage>
        <taxon>Eukaryota</taxon>
        <taxon>Fungi</taxon>
        <taxon>Dikarya</taxon>
        <taxon>Ascomycota</taxon>
        <taxon>Pezizomycotina</taxon>
        <taxon>Dothideomycetes</taxon>
        <taxon>Pleosporomycetidae</taxon>
        <taxon>Pleosporales</taxon>
        <taxon>Delitschiaceae</taxon>
        <taxon>Delitschia</taxon>
    </lineage>
</organism>
<dbReference type="Proteomes" id="UP000799536">
    <property type="component" value="Unassembled WGS sequence"/>
</dbReference>
<evidence type="ECO:0000313" key="2">
    <source>
        <dbReference type="Proteomes" id="UP000799536"/>
    </source>
</evidence>
<dbReference type="EMBL" id="ML994367">
    <property type="protein sequence ID" value="KAF2196549.1"/>
    <property type="molecule type" value="Genomic_DNA"/>
</dbReference>
<reference evidence="1" key="1">
    <citation type="journal article" date="2020" name="Stud. Mycol.">
        <title>101 Dothideomycetes genomes: a test case for predicting lifestyles and emergence of pathogens.</title>
        <authorList>
            <person name="Haridas S."/>
            <person name="Albert R."/>
            <person name="Binder M."/>
            <person name="Bloem J."/>
            <person name="Labutti K."/>
            <person name="Salamov A."/>
            <person name="Andreopoulos B."/>
            <person name="Baker S."/>
            <person name="Barry K."/>
            <person name="Bills G."/>
            <person name="Bluhm B."/>
            <person name="Cannon C."/>
            <person name="Castanera R."/>
            <person name="Culley D."/>
            <person name="Daum C."/>
            <person name="Ezra D."/>
            <person name="Gonzalez J."/>
            <person name="Henrissat B."/>
            <person name="Kuo A."/>
            <person name="Liang C."/>
            <person name="Lipzen A."/>
            <person name="Lutzoni F."/>
            <person name="Magnuson J."/>
            <person name="Mondo S."/>
            <person name="Nolan M."/>
            <person name="Ohm R."/>
            <person name="Pangilinan J."/>
            <person name="Park H.-J."/>
            <person name="Ramirez L."/>
            <person name="Alfaro M."/>
            <person name="Sun H."/>
            <person name="Tritt A."/>
            <person name="Yoshinaga Y."/>
            <person name="Zwiers L.-H."/>
            <person name="Turgeon B."/>
            <person name="Goodwin S."/>
            <person name="Spatafora J."/>
            <person name="Crous P."/>
            <person name="Grigoriev I."/>
        </authorList>
    </citation>
    <scope>NUCLEOTIDE SEQUENCE</scope>
    <source>
        <strain evidence="1">ATCC 74209</strain>
    </source>
</reference>
<accession>A0A9P4JFZ5</accession>
<protein>
    <submittedName>
        <fullName evidence="1">Uncharacterized protein</fullName>
    </submittedName>
</protein>
<name>A0A9P4JFZ5_9PLEO</name>
<evidence type="ECO:0000313" key="1">
    <source>
        <dbReference type="EMBL" id="KAF2196549.1"/>
    </source>
</evidence>
<sequence>MELSLRSVPLYVAYLEKRIPQFVGSHCTKSGMLCIVVWWVGVGTGKDRQIRVFAYALNTRIRECAYPPPKTPTGRRLSLTDETYRSILSKAF</sequence>
<proteinExistence type="predicted"/>
<keyword evidence="2" id="KW-1185">Reference proteome</keyword>
<gene>
    <name evidence="1" type="ORF">GQ43DRAFT_252422</name>
</gene>
<comment type="caution">
    <text evidence="1">The sequence shown here is derived from an EMBL/GenBank/DDBJ whole genome shotgun (WGS) entry which is preliminary data.</text>
</comment>